<accession>A0A0N5CLG8</accession>
<reference evidence="3" key="1">
    <citation type="submission" date="2017-02" db="UniProtKB">
        <authorList>
            <consortium name="WormBaseParasite"/>
        </authorList>
    </citation>
    <scope>IDENTIFICATION</scope>
</reference>
<reference evidence="1 2" key="2">
    <citation type="submission" date="2018-11" db="EMBL/GenBank/DDBJ databases">
        <authorList>
            <consortium name="Pathogen Informatics"/>
        </authorList>
    </citation>
    <scope>NUCLEOTIDE SEQUENCE [LARGE SCALE GENOMIC DNA]</scope>
</reference>
<evidence type="ECO:0000313" key="3">
    <source>
        <dbReference type="WBParaSite" id="TCLT_0000095201-mRNA-1"/>
    </source>
</evidence>
<evidence type="ECO:0000313" key="1">
    <source>
        <dbReference type="EMBL" id="VDM96138.1"/>
    </source>
</evidence>
<dbReference type="WBParaSite" id="TCLT_0000095201-mRNA-1">
    <property type="protein sequence ID" value="TCLT_0000095201-mRNA-1"/>
    <property type="gene ID" value="TCLT_0000095201"/>
</dbReference>
<protein>
    <submittedName>
        <fullName evidence="1 3">Uncharacterized protein</fullName>
    </submittedName>
</protein>
<evidence type="ECO:0000313" key="2">
    <source>
        <dbReference type="Proteomes" id="UP000276776"/>
    </source>
</evidence>
<organism evidence="3">
    <name type="scientific">Thelazia callipaeda</name>
    <name type="common">Oriental eyeworm</name>
    <name type="synonym">Parasitic nematode</name>
    <dbReference type="NCBI Taxonomy" id="103827"/>
    <lineage>
        <taxon>Eukaryota</taxon>
        <taxon>Metazoa</taxon>
        <taxon>Ecdysozoa</taxon>
        <taxon>Nematoda</taxon>
        <taxon>Chromadorea</taxon>
        <taxon>Rhabditida</taxon>
        <taxon>Spirurina</taxon>
        <taxon>Spiruromorpha</taxon>
        <taxon>Thelazioidea</taxon>
        <taxon>Thelaziidae</taxon>
        <taxon>Thelazia</taxon>
    </lineage>
</organism>
<dbReference type="EMBL" id="UYYF01000094">
    <property type="protein sequence ID" value="VDM96138.1"/>
    <property type="molecule type" value="Genomic_DNA"/>
</dbReference>
<proteinExistence type="predicted"/>
<dbReference type="Proteomes" id="UP000276776">
    <property type="component" value="Unassembled WGS sequence"/>
</dbReference>
<gene>
    <name evidence="1" type="ORF">TCLT_LOCUS953</name>
</gene>
<keyword evidence="2" id="KW-1185">Reference proteome</keyword>
<name>A0A0N5CLG8_THECL</name>
<dbReference type="AlphaFoldDB" id="A0A0N5CLG8"/>
<sequence>MNDKFHFGDLLGIDKICWISLENLTKTSESNP</sequence>